<gene>
    <name evidence="5" type="ORF">COX90_00470</name>
</gene>
<organism evidence="5 6">
    <name type="scientific">Candidatus Nealsonbacteria bacterium CG_4_10_14_0_2_um_filter_38_17</name>
    <dbReference type="NCBI Taxonomy" id="1974680"/>
    <lineage>
        <taxon>Bacteria</taxon>
        <taxon>Candidatus Nealsoniibacteriota</taxon>
    </lineage>
</organism>
<accession>A0A2M7UZ13</accession>
<name>A0A2M7UZ13_9BACT</name>
<dbReference type="PROSITE" id="PS01031">
    <property type="entry name" value="SHSP"/>
    <property type="match status" value="1"/>
</dbReference>
<dbReference type="SUPFAM" id="SSF49764">
    <property type="entry name" value="HSP20-like chaperones"/>
    <property type="match status" value="1"/>
</dbReference>
<evidence type="ECO:0000256" key="3">
    <source>
        <dbReference type="SAM" id="MobiDB-lite"/>
    </source>
</evidence>
<evidence type="ECO:0000313" key="6">
    <source>
        <dbReference type="Proteomes" id="UP000230760"/>
    </source>
</evidence>
<evidence type="ECO:0000256" key="1">
    <source>
        <dbReference type="PROSITE-ProRule" id="PRU00285"/>
    </source>
</evidence>
<dbReference type="AlphaFoldDB" id="A0A2M7UZ13"/>
<proteinExistence type="inferred from homology"/>
<reference evidence="6" key="1">
    <citation type="submission" date="2017-09" db="EMBL/GenBank/DDBJ databases">
        <title>Depth-based differentiation of microbial function through sediment-hosted aquifers and enrichment of novel symbionts in the deep terrestrial subsurface.</title>
        <authorList>
            <person name="Probst A.J."/>
            <person name="Ladd B."/>
            <person name="Jarett J.K."/>
            <person name="Geller-Mcgrath D.E."/>
            <person name="Sieber C.M.K."/>
            <person name="Emerson J.B."/>
            <person name="Anantharaman K."/>
            <person name="Thomas B.C."/>
            <person name="Malmstrom R."/>
            <person name="Stieglmeier M."/>
            <person name="Klingl A."/>
            <person name="Woyke T."/>
            <person name="Ryan C.M."/>
            <person name="Banfield J.F."/>
        </authorList>
    </citation>
    <scope>NUCLEOTIDE SEQUENCE [LARGE SCALE GENOMIC DNA]</scope>
</reference>
<dbReference type="InterPro" id="IPR002068">
    <property type="entry name" value="A-crystallin/Hsp20_dom"/>
</dbReference>
<dbReference type="InterPro" id="IPR031107">
    <property type="entry name" value="Small_HSP"/>
</dbReference>
<comment type="similarity">
    <text evidence="1 2">Belongs to the small heat shock protein (HSP20) family.</text>
</comment>
<dbReference type="PANTHER" id="PTHR11527">
    <property type="entry name" value="HEAT-SHOCK PROTEIN 20 FAMILY MEMBER"/>
    <property type="match status" value="1"/>
</dbReference>
<evidence type="ECO:0000259" key="4">
    <source>
        <dbReference type="PROSITE" id="PS01031"/>
    </source>
</evidence>
<sequence length="194" mass="22312">MAISFFEKSKERSEVEPQTEDYEVEQSPAGIKKTKKLKKIKVLQNPEEVQKLEEKETIEKQEENIAEEPILTGTPVEEKENWFQSAGQLAIDVYETDGEIIVQAPIAGVKAEDLDITIENDMLIIKGYREKPLEPAGDKNYFYEECYWGPFIRKVILSEEVDASRVEANLKEGVLILRVPKIERNGKRRITVKE</sequence>
<feature type="region of interest" description="Disordered" evidence="3">
    <location>
        <begin position="1"/>
        <end position="28"/>
    </location>
</feature>
<dbReference type="Pfam" id="PF00011">
    <property type="entry name" value="HSP20"/>
    <property type="match status" value="1"/>
</dbReference>
<evidence type="ECO:0000256" key="2">
    <source>
        <dbReference type="RuleBase" id="RU003616"/>
    </source>
</evidence>
<feature type="domain" description="SHSP" evidence="4">
    <location>
        <begin position="82"/>
        <end position="194"/>
    </location>
</feature>
<dbReference type="InterPro" id="IPR008978">
    <property type="entry name" value="HSP20-like_chaperone"/>
</dbReference>
<dbReference type="CDD" id="cd06464">
    <property type="entry name" value="ACD_sHsps-like"/>
    <property type="match status" value="1"/>
</dbReference>
<dbReference type="Gene3D" id="2.60.40.790">
    <property type="match status" value="1"/>
</dbReference>
<dbReference type="EMBL" id="PFPB01000012">
    <property type="protein sequence ID" value="PIZ89209.1"/>
    <property type="molecule type" value="Genomic_DNA"/>
</dbReference>
<dbReference type="Proteomes" id="UP000230760">
    <property type="component" value="Unassembled WGS sequence"/>
</dbReference>
<comment type="caution">
    <text evidence="5">The sequence shown here is derived from an EMBL/GenBank/DDBJ whole genome shotgun (WGS) entry which is preliminary data.</text>
</comment>
<evidence type="ECO:0000313" key="5">
    <source>
        <dbReference type="EMBL" id="PIZ89209.1"/>
    </source>
</evidence>
<protein>
    <recommendedName>
        <fullName evidence="4">SHSP domain-containing protein</fullName>
    </recommendedName>
</protein>